<proteinExistence type="predicted"/>
<dbReference type="RefSeq" id="WP_068589985.1">
    <property type="nucleotide sequence ID" value="NZ_FTNK01000001.1"/>
</dbReference>
<comment type="caution">
    <text evidence="2">The sequence shown here is derived from an EMBL/GenBank/DDBJ whole genome shotgun (WGS) entry which is preliminary data.</text>
</comment>
<name>A0ABY1JK93_9BACL</name>
<evidence type="ECO:0008006" key="4">
    <source>
        <dbReference type="Google" id="ProtNLM"/>
    </source>
</evidence>
<keyword evidence="1" id="KW-1133">Transmembrane helix</keyword>
<evidence type="ECO:0000313" key="3">
    <source>
        <dbReference type="Proteomes" id="UP000186666"/>
    </source>
</evidence>
<keyword evidence="1" id="KW-0472">Membrane</keyword>
<accession>A0ABY1JK93</accession>
<dbReference type="Proteomes" id="UP000186666">
    <property type="component" value="Unassembled WGS sequence"/>
</dbReference>
<reference evidence="2 3" key="1">
    <citation type="submission" date="2017-01" db="EMBL/GenBank/DDBJ databases">
        <authorList>
            <person name="Varghese N."/>
            <person name="Submissions S."/>
        </authorList>
    </citation>
    <scope>NUCLEOTIDE SEQUENCE [LARGE SCALE GENOMIC DNA]</scope>
    <source>
        <strain evidence="2 3">ATCC 23464</strain>
    </source>
</reference>
<dbReference type="EMBL" id="FTNK01000001">
    <property type="protein sequence ID" value="SIQ33400.1"/>
    <property type="molecule type" value="Genomic_DNA"/>
</dbReference>
<sequence length="370" mass="43976">MLLGSEYDTLTKIAMNYTWHSVTGTFQFSENDYKLKFPDDANLFYLKKLVIKGFVKYSTRTQLVVDTVGWITEFTSLVEKEVKRKGYEYRFEYNLQENVIKVKSKDTEIIEFNVNFCDEILNYNNTISFVYVPTFDSYVFWLDILNDPRMFDMFLAFINKQISSFNFQRRFSFTFFENLDASFLSEIYINSIPDYFKQASFTKSKVINEQWQWLMKLYLREDLDAYIVEKDNIYLIICKLDGRLEFVSFDDEGNIDYSQTIIDELDKLESKLREKVTSYRRIKLHVNNKVTDNAKTTTQIAGVLITPVNLLILFGISPLGLTWMKDVINSIYSYIFMGVLLVLIIMGYIFWLVIPNIKLLRFNWRLKYDH</sequence>
<feature type="transmembrane region" description="Helical" evidence="1">
    <location>
        <begin position="331"/>
        <end position="354"/>
    </location>
</feature>
<evidence type="ECO:0000313" key="2">
    <source>
        <dbReference type="EMBL" id="SIQ33400.1"/>
    </source>
</evidence>
<feature type="transmembrane region" description="Helical" evidence="1">
    <location>
        <begin position="300"/>
        <end position="324"/>
    </location>
</feature>
<keyword evidence="1" id="KW-0812">Transmembrane</keyword>
<evidence type="ECO:0000256" key="1">
    <source>
        <dbReference type="SAM" id="Phobius"/>
    </source>
</evidence>
<protein>
    <recommendedName>
        <fullName evidence="4">CorA-like Mg2+ transporter protein</fullName>
    </recommendedName>
</protein>
<keyword evidence="3" id="KW-1185">Reference proteome</keyword>
<organism evidence="2 3">
    <name type="scientific">Paenibacillus macquariensis</name>
    <dbReference type="NCBI Taxonomy" id="948756"/>
    <lineage>
        <taxon>Bacteria</taxon>
        <taxon>Bacillati</taxon>
        <taxon>Bacillota</taxon>
        <taxon>Bacilli</taxon>
        <taxon>Bacillales</taxon>
        <taxon>Paenibacillaceae</taxon>
        <taxon>Paenibacillus</taxon>
    </lineage>
</organism>
<gene>
    <name evidence="2" type="ORF">SAMN05421578_101265</name>
</gene>